<feature type="compositionally biased region" description="Gly residues" evidence="1">
    <location>
        <begin position="11"/>
        <end position="20"/>
    </location>
</feature>
<dbReference type="EMBL" id="FR904442">
    <property type="protein sequence ID" value="CDQ63468.1"/>
    <property type="molecule type" value="Genomic_DNA"/>
</dbReference>
<feature type="compositionally biased region" description="Low complexity" evidence="1">
    <location>
        <begin position="48"/>
        <end position="58"/>
    </location>
</feature>
<name>A0A060W826_ONCMY</name>
<sequence>MNVRAVKYGRMRGGGGGRGGRSVWEQRANQLRKRRQMESQEVLFGGSPTEDTTDTPTTAYRAPTLSPDASPGHLPESPMSGIMPMPEPPMSIAIPLPEPPDSEPVPLFTLAEERAVNHRPTGGERRHRVARKSRPGPGGAEEGGTARHRRHRHREARAEAKSRESPHEEVSESGSHERKILEEREEKEEKDEKEVKGEFAEVEGGVSGKDEGGALIINLESEEEHLRVCIADIPEPPLCDNFPEYLPPPLLEPPPQMEEGEVGETGQCEPLSLDRPVEPAPEQFADPSELQAAAGVSDSENNQASLNLEEGKESEQGPDSQTSVIIEMSGAQPLLEVTPMTGMVLNILQ</sequence>
<dbReference type="PaxDb" id="8022-A0A060W826"/>
<feature type="region of interest" description="Disordered" evidence="1">
    <location>
        <begin position="1"/>
        <end position="211"/>
    </location>
</feature>
<protein>
    <submittedName>
        <fullName evidence="2">Uncharacterized protein</fullName>
    </submittedName>
</protein>
<gene>
    <name evidence="2" type="ORF">GSONMT00069236001</name>
</gene>
<dbReference type="AlphaFoldDB" id="A0A060W826"/>
<organism evidence="2 3">
    <name type="scientific">Oncorhynchus mykiss</name>
    <name type="common">Rainbow trout</name>
    <name type="synonym">Salmo gairdneri</name>
    <dbReference type="NCBI Taxonomy" id="8022"/>
    <lineage>
        <taxon>Eukaryota</taxon>
        <taxon>Metazoa</taxon>
        <taxon>Chordata</taxon>
        <taxon>Craniata</taxon>
        <taxon>Vertebrata</taxon>
        <taxon>Euteleostomi</taxon>
        <taxon>Actinopterygii</taxon>
        <taxon>Neopterygii</taxon>
        <taxon>Teleostei</taxon>
        <taxon>Protacanthopterygii</taxon>
        <taxon>Salmoniformes</taxon>
        <taxon>Salmonidae</taxon>
        <taxon>Salmoninae</taxon>
        <taxon>Oncorhynchus</taxon>
    </lineage>
</organism>
<evidence type="ECO:0000313" key="2">
    <source>
        <dbReference type="EMBL" id="CDQ63468.1"/>
    </source>
</evidence>
<reference evidence="2" key="2">
    <citation type="submission" date="2014-03" db="EMBL/GenBank/DDBJ databases">
        <authorList>
            <person name="Genoscope - CEA"/>
        </authorList>
    </citation>
    <scope>NUCLEOTIDE SEQUENCE</scope>
</reference>
<feature type="compositionally biased region" description="Pro residues" evidence="1">
    <location>
        <begin position="245"/>
        <end position="256"/>
    </location>
</feature>
<feature type="compositionally biased region" description="Basic residues" evidence="1">
    <location>
        <begin position="146"/>
        <end position="155"/>
    </location>
</feature>
<dbReference type="Proteomes" id="UP000193380">
    <property type="component" value="Unassembled WGS sequence"/>
</dbReference>
<feature type="compositionally biased region" description="Basic and acidic residues" evidence="1">
    <location>
        <begin position="111"/>
        <end position="124"/>
    </location>
</feature>
<proteinExistence type="predicted"/>
<feature type="region of interest" description="Disordered" evidence="1">
    <location>
        <begin position="240"/>
        <end position="323"/>
    </location>
</feature>
<dbReference type="STRING" id="8022.A0A060W826"/>
<reference evidence="2" key="1">
    <citation type="journal article" date="2014" name="Nat. Commun.">
        <title>The rainbow trout genome provides novel insights into evolution after whole-genome duplication in vertebrates.</title>
        <authorList>
            <person name="Berthelot C."/>
            <person name="Brunet F."/>
            <person name="Chalopin D."/>
            <person name="Juanchich A."/>
            <person name="Bernard M."/>
            <person name="Noel B."/>
            <person name="Bento P."/>
            <person name="Da Silva C."/>
            <person name="Labadie K."/>
            <person name="Alberti A."/>
            <person name="Aury J.M."/>
            <person name="Louis A."/>
            <person name="Dehais P."/>
            <person name="Bardou P."/>
            <person name="Montfort J."/>
            <person name="Klopp C."/>
            <person name="Cabau C."/>
            <person name="Gaspin C."/>
            <person name="Thorgaard G.H."/>
            <person name="Boussaha M."/>
            <person name="Quillet E."/>
            <person name="Guyomard R."/>
            <person name="Galiana D."/>
            <person name="Bobe J."/>
            <person name="Volff J.N."/>
            <person name="Genet C."/>
            <person name="Wincker P."/>
            <person name="Jaillon O."/>
            <person name="Roest Crollius H."/>
            <person name="Guiguen Y."/>
        </authorList>
    </citation>
    <scope>NUCLEOTIDE SEQUENCE [LARGE SCALE GENOMIC DNA]</scope>
</reference>
<evidence type="ECO:0000313" key="3">
    <source>
        <dbReference type="Proteomes" id="UP000193380"/>
    </source>
</evidence>
<evidence type="ECO:0000256" key="1">
    <source>
        <dbReference type="SAM" id="MobiDB-lite"/>
    </source>
</evidence>
<feature type="compositionally biased region" description="Basic residues" evidence="1">
    <location>
        <begin position="125"/>
        <end position="134"/>
    </location>
</feature>
<feature type="compositionally biased region" description="Basic and acidic residues" evidence="1">
    <location>
        <begin position="190"/>
        <end position="199"/>
    </location>
</feature>
<feature type="compositionally biased region" description="Basic and acidic residues" evidence="1">
    <location>
        <begin position="156"/>
        <end position="184"/>
    </location>
</feature>
<accession>A0A060W826</accession>